<evidence type="ECO:0000313" key="10">
    <source>
        <dbReference type="EMBL" id="OWP05788.1"/>
    </source>
</evidence>
<evidence type="ECO:0000256" key="6">
    <source>
        <dbReference type="PROSITE-ProRule" id="PRU00108"/>
    </source>
</evidence>
<comment type="caution">
    <text evidence="10">The sequence shown here is derived from an EMBL/GenBank/DDBJ whole genome shotgun (WGS) entry which is preliminary data.</text>
</comment>
<dbReference type="GO" id="GO:0000981">
    <property type="term" value="F:DNA-binding transcription factor activity, RNA polymerase II-specific"/>
    <property type="evidence" value="ECO:0007669"/>
    <property type="project" value="InterPro"/>
</dbReference>
<keyword evidence="5 6" id="KW-0539">Nucleus</keyword>
<dbReference type="InterPro" id="IPR009057">
    <property type="entry name" value="Homeodomain-like_sf"/>
</dbReference>
<comment type="similarity">
    <text evidence="2">Belongs to the engrailed homeobox family.</text>
</comment>
<dbReference type="AlphaFoldDB" id="A0A218ZCQ9"/>
<evidence type="ECO:0000256" key="7">
    <source>
        <dbReference type="RuleBase" id="RU000682"/>
    </source>
</evidence>
<evidence type="ECO:0000256" key="8">
    <source>
        <dbReference type="SAM" id="MobiDB-lite"/>
    </source>
</evidence>
<proteinExistence type="inferred from homology"/>
<evidence type="ECO:0000259" key="9">
    <source>
        <dbReference type="PROSITE" id="PS50071"/>
    </source>
</evidence>
<feature type="compositionally biased region" description="Polar residues" evidence="8">
    <location>
        <begin position="127"/>
        <end position="140"/>
    </location>
</feature>
<dbReference type="PANTHER" id="PTHR24341:SF6">
    <property type="entry name" value="HOMEOBOX PROTEIN INVECTED"/>
    <property type="match status" value="1"/>
</dbReference>
<dbReference type="OrthoDB" id="6159439at2759"/>
<feature type="region of interest" description="Disordered" evidence="8">
    <location>
        <begin position="102"/>
        <end position="180"/>
    </location>
</feature>
<dbReference type="STRING" id="503106.A0A218ZCQ9"/>
<evidence type="ECO:0000256" key="5">
    <source>
        <dbReference type="ARBA" id="ARBA00023242"/>
    </source>
</evidence>
<feature type="region of interest" description="Disordered" evidence="8">
    <location>
        <begin position="465"/>
        <end position="516"/>
    </location>
</feature>
<keyword evidence="4 6" id="KW-0371">Homeobox</keyword>
<comment type="subcellular location">
    <subcellularLocation>
        <location evidence="1 6 7">Nucleus</location>
    </subcellularLocation>
</comment>
<dbReference type="InterPro" id="IPR050720">
    <property type="entry name" value="Engrailed_Homeobox_TFs"/>
</dbReference>
<dbReference type="CDD" id="cd00086">
    <property type="entry name" value="homeodomain"/>
    <property type="match status" value="1"/>
</dbReference>
<dbReference type="GO" id="GO:0003677">
    <property type="term" value="F:DNA binding"/>
    <property type="evidence" value="ECO:0007669"/>
    <property type="project" value="UniProtKB-UniRule"/>
</dbReference>
<name>A0A218ZCQ9_9HELO</name>
<evidence type="ECO:0000256" key="2">
    <source>
        <dbReference type="ARBA" id="ARBA00010896"/>
    </source>
</evidence>
<feature type="region of interest" description="Disordered" evidence="8">
    <location>
        <begin position="304"/>
        <end position="331"/>
    </location>
</feature>
<dbReference type="SMART" id="SM00389">
    <property type="entry name" value="HOX"/>
    <property type="match status" value="1"/>
</dbReference>
<dbReference type="InterPro" id="IPR017970">
    <property type="entry name" value="Homeobox_CS"/>
</dbReference>
<reference evidence="10" key="1">
    <citation type="submission" date="2017-04" db="EMBL/GenBank/DDBJ databases">
        <title>Draft genome sequence of Marssonina coronaria NL1: causal agent of apple blotch.</title>
        <authorList>
            <person name="Cheng Q."/>
        </authorList>
    </citation>
    <scope>NUCLEOTIDE SEQUENCE [LARGE SCALE GENOMIC DNA]</scope>
    <source>
        <strain evidence="10">NL1</strain>
    </source>
</reference>
<feature type="region of interest" description="Disordered" evidence="8">
    <location>
        <begin position="635"/>
        <end position="674"/>
    </location>
</feature>
<dbReference type="GO" id="GO:0016586">
    <property type="term" value="C:RSC-type complex"/>
    <property type="evidence" value="ECO:0007669"/>
    <property type="project" value="TreeGrafter"/>
</dbReference>
<evidence type="ECO:0000313" key="11">
    <source>
        <dbReference type="Proteomes" id="UP000242519"/>
    </source>
</evidence>
<dbReference type="PROSITE" id="PS50071">
    <property type="entry name" value="HOMEOBOX_2"/>
    <property type="match status" value="1"/>
</dbReference>
<dbReference type="EMBL" id="MZNU01000060">
    <property type="protein sequence ID" value="OWP05788.1"/>
    <property type="molecule type" value="Genomic_DNA"/>
</dbReference>
<dbReference type="InParanoid" id="A0A218ZCQ9"/>
<keyword evidence="11" id="KW-1185">Reference proteome</keyword>
<feature type="domain" description="Homeobox" evidence="9">
    <location>
        <begin position="48"/>
        <end position="108"/>
    </location>
</feature>
<evidence type="ECO:0000256" key="4">
    <source>
        <dbReference type="ARBA" id="ARBA00023155"/>
    </source>
</evidence>
<feature type="region of interest" description="Disordered" evidence="8">
    <location>
        <begin position="388"/>
        <end position="418"/>
    </location>
</feature>
<dbReference type="PANTHER" id="PTHR24341">
    <property type="entry name" value="HOMEOBOX PROTEIN ENGRAILED"/>
    <property type="match status" value="1"/>
</dbReference>
<gene>
    <name evidence="10" type="ORF">B2J93_906</name>
</gene>
<feature type="compositionally biased region" description="Low complexity" evidence="8">
    <location>
        <begin position="470"/>
        <end position="485"/>
    </location>
</feature>
<evidence type="ECO:0000256" key="3">
    <source>
        <dbReference type="ARBA" id="ARBA00023125"/>
    </source>
</evidence>
<feature type="DNA-binding region" description="Homeobox" evidence="6">
    <location>
        <begin position="50"/>
        <end position="109"/>
    </location>
</feature>
<dbReference type="Proteomes" id="UP000242519">
    <property type="component" value="Unassembled WGS sequence"/>
</dbReference>
<dbReference type="PROSITE" id="PS00027">
    <property type="entry name" value="HOMEOBOX_1"/>
    <property type="match status" value="1"/>
</dbReference>
<organism evidence="10 11">
    <name type="scientific">Diplocarpon coronariae</name>
    <dbReference type="NCBI Taxonomy" id="2795749"/>
    <lineage>
        <taxon>Eukaryota</taxon>
        <taxon>Fungi</taxon>
        <taxon>Dikarya</taxon>
        <taxon>Ascomycota</taxon>
        <taxon>Pezizomycotina</taxon>
        <taxon>Leotiomycetes</taxon>
        <taxon>Helotiales</taxon>
        <taxon>Drepanopezizaceae</taxon>
        <taxon>Diplocarpon</taxon>
    </lineage>
</organism>
<evidence type="ECO:0000256" key="1">
    <source>
        <dbReference type="ARBA" id="ARBA00004123"/>
    </source>
</evidence>
<dbReference type="Gene3D" id="1.10.10.60">
    <property type="entry name" value="Homeodomain-like"/>
    <property type="match status" value="1"/>
</dbReference>
<sequence length="674" mass="73254">MEFYEPTSYQSHQHRPQPFPHEQMPYADGLPRYAVPHSAQLIVMPSGAKANETKPRLGKDEVDILEREFKKNPKPTTLTKRQFAEDMGVDLARINNWFQNRRAKRKQEKKQEAYEAGQAQEALGYSEPSSPEFVSNNTGNGYFGDNAQAASIPPPPPTTFPSGTGPAPPVASYNPQYTDPATASMESLQRTMVAAAQAASERDEFHHFIHHPDPLPAFEGPIHEFSSTDRAQFPSPEEPMDPFGGSQAYSYPSSYSNRLYVDPSRAQSMVHSPDATHTPTPFDSFHGAPSEAAMTHLMTAFPSHRLGPLGDHGARPPDDNHFTHSPDSAHDSSIPLEFTCEIAESEQASFSPPGPSMMFKSPPRPTDIASRRKKVQVRPAALAADTLRGRPSVGPRTISHADGLRRPTESPASSPMRRIVSAGGNRNVLSGRIYKSGVEASQRSPINRGGFADAGSFLEHNYQNIRPTPSLAGGSSLNSLNSSLAPPTPMSPRERDATLPTREPTRSTASPSEGGGNLVFTSGIPGCFATVEGDQNLASPPETPHAPVIVTGASSDWLDLTDKSWQYDLPDEPLYTPAQELFPVEVHVPQPAYLSSLGSQPVAPAFGVQLNPCLTLRNDSPHFPSETPHYALSAQSGSEYSFPDPQQHTITPPSAAKQKTFQFSHTTAADFSER</sequence>
<feature type="region of interest" description="Disordered" evidence="8">
    <location>
        <begin position="1"/>
        <end position="25"/>
    </location>
</feature>
<protein>
    <recommendedName>
        <fullName evidence="9">Homeobox domain-containing protein</fullName>
    </recommendedName>
</protein>
<keyword evidence="3 6" id="KW-0238">DNA-binding</keyword>
<dbReference type="InterPro" id="IPR001356">
    <property type="entry name" value="HD"/>
</dbReference>
<accession>A0A218ZCQ9</accession>
<dbReference type="SUPFAM" id="SSF46689">
    <property type="entry name" value="Homeodomain-like"/>
    <property type="match status" value="1"/>
</dbReference>
<feature type="compositionally biased region" description="Basic and acidic residues" evidence="8">
    <location>
        <begin position="312"/>
        <end position="330"/>
    </location>
</feature>
<dbReference type="Pfam" id="PF00046">
    <property type="entry name" value="Homeodomain"/>
    <property type="match status" value="1"/>
</dbReference>